<evidence type="ECO:0000313" key="1">
    <source>
        <dbReference type="EMBL" id="CEG17539.1"/>
    </source>
</evidence>
<dbReference type="EMBL" id="CCXZ01000158">
    <property type="protein sequence ID" value="CEG17539.1"/>
    <property type="molecule type" value="Genomic_DNA"/>
</dbReference>
<protein>
    <submittedName>
        <fullName evidence="1">Uncharacterized protein</fullName>
    </submittedName>
</protein>
<sequence length="54" mass="5696">MTFQSGMLDVGIGKQAVSTASVASVRAGISPDRGGVWRNYSSWLEPLRSIVAEG</sequence>
<comment type="caution">
    <text evidence="1">The sequence shown here is derived from an EMBL/GenBank/DDBJ whole genome shotgun (WGS) entry which is preliminary data.</text>
</comment>
<dbReference type="AlphaFoldDB" id="A0A0U5BVJ1"/>
<reference evidence="1 2" key="1">
    <citation type="submission" date="2014-09" db="EMBL/GenBank/DDBJ databases">
        <authorList>
            <person name="Regsiter A."/>
        </authorList>
    </citation>
    <scope>NUCLEOTIDE SEQUENCE [LARGE SCALE GENOMIC DNA]</scope>
</reference>
<dbReference type="Proteomes" id="UP000052230">
    <property type="component" value="Unassembled WGS sequence"/>
</dbReference>
<organism evidence="1 2">
    <name type="scientific">Xanthomonas citri pv. citri</name>
    <dbReference type="NCBI Taxonomy" id="611301"/>
    <lineage>
        <taxon>Bacteria</taxon>
        <taxon>Pseudomonadati</taxon>
        <taxon>Pseudomonadota</taxon>
        <taxon>Gammaproteobacteria</taxon>
        <taxon>Lysobacterales</taxon>
        <taxon>Lysobacteraceae</taxon>
        <taxon>Xanthomonas</taxon>
    </lineage>
</organism>
<name>A0A0U5BVJ1_XANCI</name>
<accession>A0A0U5BVJ1</accession>
<keyword evidence="2" id="KW-1185">Reference proteome</keyword>
<proteinExistence type="predicted"/>
<gene>
    <name evidence="1" type="ORF">XAC3562_620205</name>
</gene>
<evidence type="ECO:0000313" key="2">
    <source>
        <dbReference type="Proteomes" id="UP000052230"/>
    </source>
</evidence>